<keyword evidence="2" id="KW-1185">Reference proteome</keyword>
<proteinExistence type="predicted"/>
<accession>A0A133PXX1</accession>
<dbReference type="EMBL" id="LRQG01000191">
    <property type="protein sequence ID" value="KXA34938.1"/>
    <property type="molecule type" value="Genomic_DNA"/>
</dbReference>
<dbReference type="AlphaFoldDB" id="A0A133PXX1"/>
<comment type="caution">
    <text evidence="1">The sequence shown here is derived from an EMBL/GenBank/DDBJ whole genome shotgun (WGS) entry which is preliminary data.</text>
</comment>
<organism evidence="1 2">
    <name type="scientific">Prevotella corporis</name>
    <dbReference type="NCBI Taxonomy" id="28128"/>
    <lineage>
        <taxon>Bacteria</taxon>
        <taxon>Pseudomonadati</taxon>
        <taxon>Bacteroidota</taxon>
        <taxon>Bacteroidia</taxon>
        <taxon>Bacteroidales</taxon>
        <taxon>Prevotellaceae</taxon>
        <taxon>Prevotella</taxon>
    </lineage>
</organism>
<evidence type="ECO:0000313" key="2">
    <source>
        <dbReference type="Proteomes" id="UP000070533"/>
    </source>
</evidence>
<dbReference type="PATRIC" id="fig|28128.5.peg.2206"/>
<dbReference type="STRING" id="28128.HMPREF3226_02143"/>
<name>A0A133PXX1_9BACT</name>
<dbReference type="Proteomes" id="UP000070533">
    <property type="component" value="Unassembled WGS sequence"/>
</dbReference>
<evidence type="ECO:0000313" key="1">
    <source>
        <dbReference type="EMBL" id="KXA34938.1"/>
    </source>
</evidence>
<protein>
    <recommendedName>
        <fullName evidence="3">4Fe4S-binding SPASM domain-containing protein</fullName>
    </recommendedName>
</protein>
<dbReference type="RefSeq" id="WP_060941100.1">
    <property type="nucleotide sequence ID" value="NZ_JAIHUT010000048.1"/>
</dbReference>
<evidence type="ECO:0008006" key="3">
    <source>
        <dbReference type="Google" id="ProtNLM"/>
    </source>
</evidence>
<sequence>MIYTLKNFKWVAMSTNVYVDIIKDNKILLYHTKSGAYKISSNSSFIELVKNFYSPENLGVIESNQLYSKCSVDVEWALKNKVFIPINTIQKPIVLLPILNLQKDISKIGEGSIDDRLAIIGSKQNFISGIYIRISKINNICDTKCSKFRVAASKQYPCPTYSQRIDRISPEILSHILNSLKYTCVSVVDIVCSSDYFSVYSKEDFLYILSKYNYKYRIHFFIDDFGFALSLLKLIQSIKIELVAYVDKFSTEVKPEVKHLLNRILYLNYGEDANKDNANILPVYIGDSNKEANNIRIRREKEEGVFEQKVCFNDVFRNQKLNSHFFGIVDVDSQCNIRAYGSQHIIGNVTSADFSWTDIVVNELKQNHSWRLTRDMTNCKDCPLRYICPPISYYEILSNNTQICG</sequence>
<reference evidence="2" key="1">
    <citation type="submission" date="2016-01" db="EMBL/GenBank/DDBJ databases">
        <authorList>
            <person name="Mitreva M."/>
            <person name="Pepin K.H."/>
            <person name="Mihindukulasuriya K.A."/>
            <person name="Fulton R."/>
            <person name="Fronick C."/>
            <person name="O'Laughlin M."/>
            <person name="Miner T."/>
            <person name="Herter B."/>
            <person name="Rosa B.A."/>
            <person name="Cordes M."/>
            <person name="Tomlinson C."/>
            <person name="Wollam A."/>
            <person name="Palsikar V.B."/>
            <person name="Mardis E.R."/>
            <person name="Wilson R.K."/>
        </authorList>
    </citation>
    <scope>NUCLEOTIDE SEQUENCE [LARGE SCALE GENOMIC DNA]</scope>
    <source>
        <strain evidence="2">MJR7716</strain>
    </source>
</reference>
<dbReference type="OrthoDB" id="1044640at2"/>
<gene>
    <name evidence="1" type="ORF">HMPREF3226_02143</name>
</gene>